<accession>A0A938WN21</accession>
<proteinExistence type="predicted"/>
<evidence type="ECO:0000313" key="6">
    <source>
        <dbReference type="Proteomes" id="UP000764045"/>
    </source>
</evidence>
<name>A0A938WN21_9BACT</name>
<evidence type="ECO:0000256" key="1">
    <source>
        <dbReference type="ARBA" id="ARBA00005104"/>
    </source>
</evidence>
<dbReference type="GO" id="GO:0009231">
    <property type="term" value="P:riboflavin biosynthetic process"/>
    <property type="evidence" value="ECO:0007669"/>
    <property type="project" value="InterPro"/>
</dbReference>
<dbReference type="InterPro" id="IPR024072">
    <property type="entry name" value="DHFR-like_dom_sf"/>
</dbReference>
<dbReference type="InterPro" id="IPR050765">
    <property type="entry name" value="Riboflavin_Biosynth_HTPR"/>
</dbReference>
<keyword evidence="3" id="KW-0560">Oxidoreductase</keyword>
<dbReference type="PANTHER" id="PTHR38011:SF7">
    <property type="entry name" value="2,5-DIAMINO-6-RIBOSYLAMINO-4(3H)-PYRIMIDINONE 5'-PHOSPHATE REDUCTASE"/>
    <property type="match status" value="1"/>
</dbReference>
<dbReference type="GO" id="GO:0008703">
    <property type="term" value="F:5-amino-6-(5-phosphoribosylamino)uracil reductase activity"/>
    <property type="evidence" value="ECO:0007669"/>
    <property type="project" value="InterPro"/>
</dbReference>
<dbReference type="InterPro" id="IPR002734">
    <property type="entry name" value="RibDG_C"/>
</dbReference>
<organism evidence="5 6">
    <name type="scientific">Marseilla massiliensis</name>
    <dbReference type="NCBI Taxonomy" id="1841864"/>
    <lineage>
        <taxon>Bacteria</taxon>
        <taxon>Pseudomonadati</taxon>
        <taxon>Bacteroidota</taxon>
        <taxon>Bacteroidia</taxon>
        <taxon>Bacteroidales</taxon>
        <taxon>Prevotellaceae</taxon>
        <taxon>Marseilla</taxon>
    </lineage>
</organism>
<comment type="pathway">
    <text evidence="1">Cofactor biosynthesis; riboflavin biosynthesis.</text>
</comment>
<dbReference type="PANTHER" id="PTHR38011">
    <property type="entry name" value="DIHYDROFOLATE REDUCTASE FAMILY PROTEIN (AFU_ORTHOLOGUE AFUA_8G06820)"/>
    <property type="match status" value="1"/>
</dbReference>
<sequence>MHPKVICHIMSSVDGRLLTDRWTLPFDGKPKGELLGVYAAIGRNLGTDAWMFGKNTLTEGFFPRKFHAAVTDPSPRPEAYVARRLSGRLFVVADPEADIMYDSSDVRGDNIVAILPETAPAVYLEHLRRRNVSYLFAGPDGGDLPLAMRELAEVFGVKCLSLQGGGIIDGAFLQFGLIDELSLVVYPGIDGWALSPSVFEYMGADTMPARGQSLELLSAETLNDGVVWLRYKFHK</sequence>
<evidence type="ECO:0000256" key="2">
    <source>
        <dbReference type="ARBA" id="ARBA00022857"/>
    </source>
</evidence>
<evidence type="ECO:0000259" key="4">
    <source>
        <dbReference type="Pfam" id="PF01872"/>
    </source>
</evidence>
<dbReference type="AlphaFoldDB" id="A0A938WN21"/>
<dbReference type="EMBL" id="JACJJL010000014">
    <property type="protein sequence ID" value="MBM6661982.1"/>
    <property type="molecule type" value="Genomic_DNA"/>
</dbReference>
<feature type="domain" description="Bacterial bifunctional deaminase-reductase C-terminal" evidence="4">
    <location>
        <begin position="3"/>
        <end position="227"/>
    </location>
</feature>
<dbReference type="Gene3D" id="3.40.430.10">
    <property type="entry name" value="Dihydrofolate Reductase, subunit A"/>
    <property type="match status" value="1"/>
</dbReference>
<gene>
    <name evidence="5" type="ORF">H6B30_09520</name>
</gene>
<dbReference type="RefSeq" id="WP_205109965.1">
    <property type="nucleotide sequence ID" value="NZ_JACJJL010000014.1"/>
</dbReference>
<keyword evidence="2" id="KW-0521">NADP</keyword>
<dbReference type="Proteomes" id="UP000764045">
    <property type="component" value="Unassembled WGS sequence"/>
</dbReference>
<dbReference type="SUPFAM" id="SSF53597">
    <property type="entry name" value="Dihydrofolate reductase-like"/>
    <property type="match status" value="1"/>
</dbReference>
<evidence type="ECO:0000313" key="5">
    <source>
        <dbReference type="EMBL" id="MBM6661982.1"/>
    </source>
</evidence>
<comment type="caution">
    <text evidence="5">The sequence shown here is derived from an EMBL/GenBank/DDBJ whole genome shotgun (WGS) entry which is preliminary data.</text>
</comment>
<evidence type="ECO:0000256" key="3">
    <source>
        <dbReference type="ARBA" id="ARBA00023002"/>
    </source>
</evidence>
<protein>
    <submittedName>
        <fullName evidence="5">Dihydrofolate reductase family protein</fullName>
    </submittedName>
</protein>
<dbReference type="Pfam" id="PF01872">
    <property type="entry name" value="RibD_C"/>
    <property type="match status" value="1"/>
</dbReference>
<reference evidence="5 6" key="1">
    <citation type="journal article" date="2021" name="Sci. Rep.">
        <title>The distribution of antibiotic resistance genes in chicken gut microbiota commensals.</title>
        <authorList>
            <person name="Juricova H."/>
            <person name="Matiasovicova J."/>
            <person name="Kubasova T."/>
            <person name="Cejkova D."/>
            <person name="Rychlik I."/>
        </authorList>
    </citation>
    <scope>NUCLEOTIDE SEQUENCE [LARGE SCALE GENOMIC DNA]</scope>
    <source>
        <strain evidence="5 6">An819</strain>
    </source>
</reference>
<keyword evidence="6" id="KW-1185">Reference proteome</keyword>